<sequence>MFGFKQVENLEDGSELEADVSFQMKRSTLKKTAVALATAMVVCVGIFALSTNGFSRSCSNVGALQGKSSLDLSSAIRSTSEKLIQATKNNQTLADETVLKAMVKAGRKVQDHWEKHHIRKLDTLMTIRRVKGFRQRQKAKLAGMAECSFNILEAFVSVVGMGDDINAIIRTCPAPRDGESELACQVNGAILGAWVGNLAAKLALAASDCALSLNVDAICSAGVAGLVSAMGEIAAGASLGVACSGTPPQLTTTKVSVLGDQTVRDSRRLLIGEGAVGNGVQCGVDVGMVAANIANMGLAINKAVNVNKCKASTFPLTIERDFLDVNALCAGSIAAITTGAAAIVPYGAAVHAACANNHFLKTPKSQAQLSKLWYSPGYDPVSGLKRRRLTEEETAAKQPLKESLSQIAANRETLEELKKATDVPKPGSTEADMETLLNLMGGEDKVENLEDGSELEADVSIQMKRSTLKKTAVALATAMVVCVGIFALSTNGFSRSCSNVGALQGKSSLDLSSAIRTTSEKLIQATKNNQTLADETVLKAMVKAGRKVQDHWEKHHIRKLDTLMTIRRVKGFRQGQKAKLAGMAECSFNILEAFVSVVGMGDDINAIIRTCPAPRDGESELACQVNGAILGAWVGNLAAKLALAASDCALSLNVDAICSAGVAGLVSAMGEIAAGASLGVACSGTPPQLTTTKVSVLGDQTVRDSRRLLIGEGAVGNGVQCGVDVGMVAANIANMGLAINKDFLDVNALCAGSIAAITTGAAAIVPYGAAVHAACANNHFLKTPKSQAQLSKLWYSPGYDPVSGLKHRRRLTEEEETAAKQPLKESLSQIAANRETLEELKKATDVPKPGNTEADMETLLNLMGGEDKVENLEDGSELEADVSFQMKRSTWKTAVALATAMVVCVGIFALSTNGFSRSCSNVGALQGKSSLDLSSAIRSTSEKLIQATKNNQTLADETVLKAMVKAGRKVQDHWEKHHIRKLDTLMTIRRVKGFRQGQKAKLAGMAECSFNILEAFVSVVGMGDDINAIIRTCPAPRDGESELACQVNGAILGAWVGNLAAKLALAASDCALSLNVDAICSAGVAGLVSAMGEIAAGASLGVACSGTPPQLTTTKVSVLGDQTVRDSRRLLIGEGAVGNGVQCGVDVGMVAANIANMGLAINKAVNVNKCKASTFRSPLNVFKGIPETLCTIDIGGAVAYIGEVVTFINLIVVHCKDFLDVNALCAGSIAAITTGAAAIAPYGAAVHAACANNHFLKTPKSQAQLSKLWYSPGYDPVSGLRRRLTEEETAAKQPLKESLSQIAANRETLEELKKATDVPKPGNTEADMETLLNLMGGEDKARAAWPFEC</sequence>
<organism evidence="2">
    <name type="scientific">Cladocopium goreaui</name>
    <dbReference type="NCBI Taxonomy" id="2562237"/>
    <lineage>
        <taxon>Eukaryota</taxon>
        <taxon>Sar</taxon>
        <taxon>Alveolata</taxon>
        <taxon>Dinophyceae</taxon>
        <taxon>Suessiales</taxon>
        <taxon>Symbiodiniaceae</taxon>
        <taxon>Cladocopium</taxon>
    </lineage>
</organism>
<accession>A0A9P1CWM3</accession>
<name>A0A9P1CWM3_9DINO</name>
<keyword evidence="1" id="KW-0472">Membrane</keyword>
<dbReference type="EMBL" id="CAMXCT030002702">
    <property type="protein sequence ID" value="CAL4787259.1"/>
    <property type="molecule type" value="Genomic_DNA"/>
</dbReference>
<evidence type="ECO:0000256" key="1">
    <source>
        <dbReference type="SAM" id="Phobius"/>
    </source>
</evidence>
<comment type="caution">
    <text evidence="2">The sequence shown here is derived from an EMBL/GenBank/DDBJ whole genome shotgun (WGS) entry which is preliminary data.</text>
</comment>
<gene>
    <name evidence="2" type="ORF">C1SCF055_LOCUS26104</name>
</gene>
<keyword evidence="4" id="KW-1185">Reference proteome</keyword>
<dbReference type="Proteomes" id="UP001152797">
    <property type="component" value="Unassembled WGS sequence"/>
</dbReference>
<dbReference type="EMBL" id="CAMXCT010002702">
    <property type="protein sequence ID" value="CAI3999947.1"/>
    <property type="molecule type" value="Genomic_DNA"/>
</dbReference>
<evidence type="ECO:0000313" key="3">
    <source>
        <dbReference type="EMBL" id="CAL4787259.1"/>
    </source>
</evidence>
<evidence type="ECO:0000313" key="4">
    <source>
        <dbReference type="Proteomes" id="UP001152797"/>
    </source>
</evidence>
<feature type="transmembrane region" description="Helical" evidence="1">
    <location>
        <begin position="32"/>
        <end position="50"/>
    </location>
</feature>
<protein>
    <submittedName>
        <fullName evidence="2">Uncharacterized protein</fullName>
    </submittedName>
</protein>
<reference evidence="3 4" key="2">
    <citation type="submission" date="2024-05" db="EMBL/GenBank/DDBJ databases">
        <authorList>
            <person name="Chen Y."/>
            <person name="Shah S."/>
            <person name="Dougan E. K."/>
            <person name="Thang M."/>
            <person name="Chan C."/>
        </authorList>
    </citation>
    <scope>NUCLEOTIDE SEQUENCE [LARGE SCALE GENOMIC DNA]</scope>
</reference>
<proteinExistence type="predicted"/>
<keyword evidence="1" id="KW-0812">Transmembrane</keyword>
<evidence type="ECO:0000313" key="2">
    <source>
        <dbReference type="EMBL" id="CAI3999947.1"/>
    </source>
</evidence>
<dbReference type="EMBL" id="CAMXCT020002702">
    <property type="protein sequence ID" value="CAL1153322.1"/>
    <property type="molecule type" value="Genomic_DNA"/>
</dbReference>
<keyword evidence="1" id="KW-1133">Transmembrane helix</keyword>
<reference evidence="2" key="1">
    <citation type="submission" date="2022-10" db="EMBL/GenBank/DDBJ databases">
        <authorList>
            <person name="Chen Y."/>
            <person name="Dougan E. K."/>
            <person name="Chan C."/>
            <person name="Rhodes N."/>
            <person name="Thang M."/>
        </authorList>
    </citation>
    <scope>NUCLEOTIDE SEQUENCE</scope>
</reference>